<dbReference type="EMBL" id="BMVP01000009">
    <property type="protein sequence ID" value="GHB70384.1"/>
    <property type="molecule type" value="Genomic_DNA"/>
</dbReference>
<protein>
    <recommendedName>
        <fullName evidence="2">HTH luxR-type domain-containing protein</fullName>
    </recommendedName>
</protein>
<accession>A0ABQ3F1K0</accession>
<dbReference type="Proteomes" id="UP000642673">
    <property type="component" value="Unassembled WGS sequence"/>
</dbReference>
<dbReference type="Pfam" id="PF00196">
    <property type="entry name" value="GerE"/>
    <property type="match status" value="1"/>
</dbReference>
<comment type="caution">
    <text evidence="3">The sequence shown here is derived from an EMBL/GenBank/DDBJ whole genome shotgun (WGS) entry which is preliminary data.</text>
</comment>
<reference evidence="4" key="1">
    <citation type="journal article" date="2019" name="Int. J. Syst. Evol. Microbiol.">
        <title>The Global Catalogue of Microorganisms (GCM) 10K type strain sequencing project: providing services to taxonomists for standard genome sequencing and annotation.</title>
        <authorList>
            <consortium name="The Broad Institute Genomics Platform"/>
            <consortium name="The Broad Institute Genome Sequencing Center for Infectious Disease"/>
            <person name="Wu L."/>
            <person name="Ma J."/>
        </authorList>
    </citation>
    <scope>NUCLEOTIDE SEQUENCE [LARGE SCALE GENOMIC DNA]</scope>
    <source>
        <strain evidence="4">JCM 4738</strain>
    </source>
</reference>
<evidence type="ECO:0000313" key="4">
    <source>
        <dbReference type="Proteomes" id="UP000642673"/>
    </source>
</evidence>
<feature type="compositionally biased region" description="Basic and acidic residues" evidence="1">
    <location>
        <begin position="1"/>
        <end position="11"/>
    </location>
</feature>
<dbReference type="InterPro" id="IPR000792">
    <property type="entry name" value="Tscrpt_reg_LuxR_C"/>
</dbReference>
<feature type="region of interest" description="Disordered" evidence="1">
    <location>
        <begin position="1"/>
        <end position="36"/>
    </location>
</feature>
<sequence>MQGPGRPEREVPQGGGVARGDLSEATPADLSDQLGRPLPDVEEWLARLESVELTALADNGCIRPAPPAIAVQRLIDLRLRELREELQRVAAEQRVVESLLAERHAVRAAADDMSERPAIERVEGTPNVRAVIDELTFFTRQEGLTTQPHGALSAASIEASRPLDARILRRGIQMRTIMRSAAVEDGPTLAYLQEISAMGAEIRISDKPLERMLVFDRAAALTPIDPQNPRLGALVIREAGLVANLVSLFERMWSDSVDLREAVAARQGTGAALTGIERKVLTTMYQAEKDESGAREVGVSVRTYRKYVADLMQRLGATNRFQAALLARDHGWI</sequence>
<dbReference type="SUPFAM" id="SSF46894">
    <property type="entry name" value="C-terminal effector domain of the bipartite response regulators"/>
    <property type="match status" value="1"/>
</dbReference>
<dbReference type="InterPro" id="IPR016032">
    <property type="entry name" value="Sig_transdc_resp-reg_C-effctor"/>
</dbReference>
<gene>
    <name evidence="3" type="ORF">GCM10010347_45840</name>
</gene>
<dbReference type="Gene3D" id="1.10.10.10">
    <property type="entry name" value="Winged helix-like DNA-binding domain superfamily/Winged helix DNA-binding domain"/>
    <property type="match status" value="1"/>
</dbReference>
<name>A0ABQ3F1K0_9ACTN</name>
<dbReference type="PANTHER" id="PTHR34293:SF1">
    <property type="entry name" value="HTH-TYPE TRANSCRIPTIONAL REGULATOR TRMBL2"/>
    <property type="match status" value="1"/>
</dbReference>
<feature type="domain" description="HTH luxR-type" evidence="2">
    <location>
        <begin position="270"/>
        <end position="327"/>
    </location>
</feature>
<organism evidence="3 4">
    <name type="scientific">Streptomyces cirratus</name>
    <dbReference type="NCBI Taxonomy" id="68187"/>
    <lineage>
        <taxon>Bacteria</taxon>
        <taxon>Bacillati</taxon>
        <taxon>Actinomycetota</taxon>
        <taxon>Actinomycetes</taxon>
        <taxon>Kitasatosporales</taxon>
        <taxon>Streptomycetaceae</taxon>
        <taxon>Streptomyces</taxon>
    </lineage>
</organism>
<evidence type="ECO:0000256" key="1">
    <source>
        <dbReference type="SAM" id="MobiDB-lite"/>
    </source>
</evidence>
<dbReference type="RefSeq" id="WP_190186114.1">
    <property type="nucleotide sequence ID" value="NZ_BMVP01000009.1"/>
</dbReference>
<dbReference type="PANTHER" id="PTHR34293">
    <property type="entry name" value="HTH-TYPE TRANSCRIPTIONAL REGULATOR TRMBL2"/>
    <property type="match status" value="1"/>
</dbReference>
<dbReference type="SMART" id="SM00421">
    <property type="entry name" value="HTH_LUXR"/>
    <property type="match status" value="1"/>
</dbReference>
<keyword evidence="4" id="KW-1185">Reference proteome</keyword>
<evidence type="ECO:0000259" key="2">
    <source>
        <dbReference type="SMART" id="SM00421"/>
    </source>
</evidence>
<dbReference type="InterPro" id="IPR051797">
    <property type="entry name" value="TrmB-like"/>
</dbReference>
<evidence type="ECO:0000313" key="3">
    <source>
        <dbReference type="EMBL" id="GHB70384.1"/>
    </source>
</evidence>
<dbReference type="InterPro" id="IPR036388">
    <property type="entry name" value="WH-like_DNA-bd_sf"/>
</dbReference>
<proteinExistence type="predicted"/>